<keyword evidence="6" id="KW-0539">Nucleus</keyword>
<dbReference type="STRING" id="1684307.A0A316TZF1"/>
<evidence type="ECO:0000256" key="5">
    <source>
        <dbReference type="ARBA" id="ARBA00022517"/>
    </source>
</evidence>
<dbReference type="GO" id="GO:0008097">
    <property type="term" value="F:5S rRNA binding"/>
    <property type="evidence" value="ECO:0007669"/>
    <property type="project" value="TreeGrafter"/>
</dbReference>
<feature type="region of interest" description="Disordered" evidence="7">
    <location>
        <begin position="198"/>
        <end position="220"/>
    </location>
</feature>
<evidence type="ECO:0000256" key="1">
    <source>
        <dbReference type="ARBA" id="ARBA00004604"/>
    </source>
</evidence>
<comment type="similarity">
    <text evidence="3">Belongs to the NOP53 family.</text>
</comment>
<name>A0A316TZF1_9BASI</name>
<dbReference type="OrthoDB" id="5072at2759"/>
<dbReference type="RefSeq" id="XP_025345204.1">
    <property type="nucleotide sequence ID" value="XM_025493357.1"/>
</dbReference>
<evidence type="ECO:0000313" key="9">
    <source>
        <dbReference type="Proteomes" id="UP000245942"/>
    </source>
</evidence>
<dbReference type="GO" id="GO:0005654">
    <property type="term" value="C:nucleoplasm"/>
    <property type="evidence" value="ECO:0007669"/>
    <property type="project" value="UniProtKB-SubCell"/>
</dbReference>
<feature type="compositionally biased region" description="Polar residues" evidence="7">
    <location>
        <begin position="417"/>
        <end position="428"/>
    </location>
</feature>
<feature type="region of interest" description="Disordered" evidence="7">
    <location>
        <begin position="1"/>
        <end position="90"/>
    </location>
</feature>
<keyword evidence="5" id="KW-0690">Ribosome biogenesis</keyword>
<evidence type="ECO:0000256" key="2">
    <source>
        <dbReference type="ARBA" id="ARBA00004642"/>
    </source>
</evidence>
<feature type="region of interest" description="Disordered" evidence="7">
    <location>
        <begin position="353"/>
        <end position="428"/>
    </location>
</feature>
<protein>
    <recommendedName>
        <fullName evidence="4">Ribosome biogenesis protein NOP53</fullName>
    </recommendedName>
</protein>
<proteinExistence type="inferred from homology"/>
<dbReference type="GO" id="GO:0006364">
    <property type="term" value="P:rRNA processing"/>
    <property type="evidence" value="ECO:0007669"/>
    <property type="project" value="TreeGrafter"/>
</dbReference>
<feature type="compositionally biased region" description="Basic and acidic residues" evidence="7">
    <location>
        <begin position="396"/>
        <end position="412"/>
    </location>
</feature>
<keyword evidence="9" id="KW-1185">Reference proteome</keyword>
<feature type="compositionally biased region" description="Basic and acidic residues" evidence="7">
    <location>
        <begin position="50"/>
        <end position="72"/>
    </location>
</feature>
<dbReference type="Pfam" id="PF07767">
    <property type="entry name" value="Nop53"/>
    <property type="match status" value="1"/>
</dbReference>
<dbReference type="PIRSF" id="PIRSF017302">
    <property type="entry name" value="Gltscr2"/>
    <property type="match status" value="1"/>
</dbReference>
<dbReference type="PANTHER" id="PTHR14211">
    <property type="entry name" value="GLIOMA SUPPRESSOR CANDIDATE REGION GENE 2"/>
    <property type="match status" value="1"/>
</dbReference>
<dbReference type="GeneID" id="37015091"/>
<evidence type="ECO:0000256" key="6">
    <source>
        <dbReference type="ARBA" id="ARBA00023242"/>
    </source>
</evidence>
<feature type="region of interest" description="Disordered" evidence="7">
    <location>
        <begin position="454"/>
        <end position="487"/>
    </location>
</feature>
<sequence length="547" mass="58904">MAPSTSRASSSRSSGTAAATSAAAAAGPAAKKKTASSSQPSRKNKASWRRNIDLSEVDEHLESARVAERLGLERPGALKTSTGEDGALGVADAGLFEVDTKGDEALGTTLRKRKEKKPMRFLASLQNESAVPAVARKGVTPAGAATFKGSKTGKMSKIEQDRLRRIARRPVKGPFGAIVESEQGNALEGIKGAILRTPEEDVWNGGEGPSKTAVEKAKADEDWIEEARKKEIKTPAHLTAAGPATVVAASSVTVGKKGKGKGKAKASAVGPVPTLASFLSLPSTGQSYNPTFTSHATLLQKAYQAELAKMKSEEEEKAFKLRWTEAAKAQRDMEELRGDEEAGRVFRGMIVGEIPSTDEHEEERVEELLENDADADAADEEKAARVSGLRKTKAQRQKEARAKQLLEQAEAKKRSKALSQSLASLPTLQKTIKKEQAARAALLESRRLAKLNERASKGLAGQRSGKFKVPSSASTRAGEEVQLGEELSEGLRGVKTEGNLFRDQWDGLMIKGRVEPRLPVAKQGRSGRKYGGERKKEYETHAYKRFE</sequence>
<gene>
    <name evidence="8" type="ORF">BCV69DRAFT_285339</name>
</gene>
<dbReference type="PANTHER" id="PTHR14211:SF7">
    <property type="entry name" value="RIBOSOME BIOGENESIS PROTEIN NOP53"/>
    <property type="match status" value="1"/>
</dbReference>
<accession>A0A316TZF1</accession>
<feature type="compositionally biased region" description="Basic and acidic residues" evidence="7">
    <location>
        <begin position="530"/>
        <end position="547"/>
    </location>
</feature>
<feature type="compositionally biased region" description="Acidic residues" evidence="7">
    <location>
        <begin position="368"/>
        <end position="379"/>
    </location>
</feature>
<dbReference type="EMBL" id="KZ819338">
    <property type="protein sequence ID" value="PWN18044.1"/>
    <property type="molecule type" value="Genomic_DNA"/>
</dbReference>
<evidence type="ECO:0000313" key="8">
    <source>
        <dbReference type="EMBL" id="PWN18044.1"/>
    </source>
</evidence>
<dbReference type="GO" id="GO:0000027">
    <property type="term" value="P:ribosomal large subunit assembly"/>
    <property type="evidence" value="ECO:0007669"/>
    <property type="project" value="TreeGrafter"/>
</dbReference>
<feature type="region of interest" description="Disordered" evidence="7">
    <location>
        <begin position="519"/>
        <end position="547"/>
    </location>
</feature>
<evidence type="ECO:0000256" key="3">
    <source>
        <dbReference type="ARBA" id="ARBA00008838"/>
    </source>
</evidence>
<feature type="compositionally biased region" description="Low complexity" evidence="7">
    <location>
        <begin position="1"/>
        <end position="29"/>
    </location>
</feature>
<evidence type="ECO:0000256" key="4">
    <source>
        <dbReference type="ARBA" id="ARBA00018339"/>
    </source>
</evidence>
<dbReference type="InterPro" id="IPR011687">
    <property type="entry name" value="Nop53/GLTSCR2"/>
</dbReference>
<dbReference type="AlphaFoldDB" id="A0A316TZF1"/>
<organism evidence="8 9">
    <name type="scientific">Pseudomicrostroma glucosiphilum</name>
    <dbReference type="NCBI Taxonomy" id="1684307"/>
    <lineage>
        <taxon>Eukaryota</taxon>
        <taxon>Fungi</taxon>
        <taxon>Dikarya</taxon>
        <taxon>Basidiomycota</taxon>
        <taxon>Ustilaginomycotina</taxon>
        <taxon>Exobasidiomycetes</taxon>
        <taxon>Microstromatales</taxon>
        <taxon>Microstromatales incertae sedis</taxon>
        <taxon>Pseudomicrostroma</taxon>
    </lineage>
</organism>
<reference evidence="8 9" key="1">
    <citation type="journal article" date="2018" name="Mol. Biol. Evol.">
        <title>Broad Genomic Sampling Reveals a Smut Pathogenic Ancestry of the Fungal Clade Ustilaginomycotina.</title>
        <authorList>
            <person name="Kijpornyongpan T."/>
            <person name="Mondo S.J."/>
            <person name="Barry K."/>
            <person name="Sandor L."/>
            <person name="Lee J."/>
            <person name="Lipzen A."/>
            <person name="Pangilinan J."/>
            <person name="LaButti K."/>
            <person name="Hainaut M."/>
            <person name="Henrissat B."/>
            <person name="Grigoriev I.V."/>
            <person name="Spatafora J.W."/>
            <person name="Aime M.C."/>
        </authorList>
    </citation>
    <scope>NUCLEOTIDE SEQUENCE [LARGE SCALE GENOMIC DNA]</scope>
    <source>
        <strain evidence="8 9">MCA 4718</strain>
    </source>
</reference>
<dbReference type="GO" id="GO:0005730">
    <property type="term" value="C:nucleolus"/>
    <property type="evidence" value="ECO:0007669"/>
    <property type="project" value="UniProtKB-SubCell"/>
</dbReference>
<comment type="subcellular location">
    <subcellularLocation>
        <location evidence="1">Nucleus</location>
        <location evidence="1">Nucleolus</location>
    </subcellularLocation>
    <subcellularLocation>
        <location evidence="2">Nucleus</location>
        <location evidence="2">Nucleoplasm</location>
    </subcellularLocation>
</comment>
<evidence type="ECO:0000256" key="7">
    <source>
        <dbReference type="SAM" id="MobiDB-lite"/>
    </source>
</evidence>
<dbReference type="Proteomes" id="UP000245942">
    <property type="component" value="Unassembled WGS sequence"/>
</dbReference>